<dbReference type="Proteomes" id="UP000269396">
    <property type="component" value="Unassembled WGS sequence"/>
</dbReference>
<gene>
    <name evidence="1" type="ORF">SMTD_LOCUS3590</name>
</gene>
<protein>
    <submittedName>
        <fullName evidence="1">Uncharacterized protein</fullName>
    </submittedName>
</protein>
<accession>A0A183NNA4</accession>
<evidence type="ECO:0000313" key="2">
    <source>
        <dbReference type="Proteomes" id="UP000269396"/>
    </source>
</evidence>
<reference evidence="1 2" key="1">
    <citation type="submission" date="2018-11" db="EMBL/GenBank/DDBJ databases">
        <authorList>
            <consortium name="Pathogen Informatics"/>
        </authorList>
    </citation>
    <scope>NUCLEOTIDE SEQUENCE [LARGE SCALE GENOMIC DNA]</scope>
    <source>
        <strain>Denwood</strain>
        <strain evidence="2">Zambia</strain>
    </source>
</reference>
<keyword evidence="2" id="KW-1185">Reference proteome</keyword>
<organism evidence="1 2">
    <name type="scientific">Schistosoma mattheei</name>
    <dbReference type="NCBI Taxonomy" id="31246"/>
    <lineage>
        <taxon>Eukaryota</taxon>
        <taxon>Metazoa</taxon>
        <taxon>Spiralia</taxon>
        <taxon>Lophotrochozoa</taxon>
        <taxon>Platyhelminthes</taxon>
        <taxon>Trematoda</taxon>
        <taxon>Digenea</taxon>
        <taxon>Strigeidida</taxon>
        <taxon>Schistosomatoidea</taxon>
        <taxon>Schistosomatidae</taxon>
        <taxon>Schistosoma</taxon>
    </lineage>
</organism>
<name>A0A183NNA4_9TREM</name>
<dbReference type="STRING" id="31246.A0A183NNA4"/>
<evidence type="ECO:0000313" key="1">
    <source>
        <dbReference type="EMBL" id="VDO97124.1"/>
    </source>
</evidence>
<dbReference type="AlphaFoldDB" id="A0A183NNA4"/>
<sequence>MSLHNLDSNLLTQVESIFDSCFDKILTLIRTEQAFLNQFFGFHLNASQIEKSVSIFNCFTCLFCFPFTTNEKPQVEQYFQTEMKFTYQRSCSKVI</sequence>
<proteinExistence type="predicted"/>
<dbReference type="EMBL" id="UZAL01006925">
    <property type="protein sequence ID" value="VDO97124.1"/>
    <property type="molecule type" value="Genomic_DNA"/>
</dbReference>